<keyword evidence="1" id="KW-0255">Endonuclease</keyword>
<dbReference type="Proteomes" id="UP000321947">
    <property type="component" value="Unassembled WGS sequence"/>
</dbReference>
<name>A0A5A7UE05_CUCMM</name>
<gene>
    <name evidence="2" type="ORF">E5676_scaffold480G001050</name>
    <name evidence="1" type="ORF">E6C27_scaffold318G00790</name>
</gene>
<evidence type="ECO:0000313" key="3">
    <source>
        <dbReference type="Proteomes" id="UP000321393"/>
    </source>
</evidence>
<keyword evidence="2" id="KW-0540">Nuclease</keyword>
<dbReference type="GO" id="GO:0004527">
    <property type="term" value="F:exonuclease activity"/>
    <property type="evidence" value="ECO:0007669"/>
    <property type="project" value="UniProtKB-KW"/>
</dbReference>
<dbReference type="PANTHER" id="PTHR11439:SF467">
    <property type="entry name" value="INTEGRASE CATALYTIC DOMAIN-CONTAINING PROTEIN"/>
    <property type="match status" value="1"/>
</dbReference>
<dbReference type="EMBL" id="SSTE01008974">
    <property type="protein sequence ID" value="KAA0054022.1"/>
    <property type="molecule type" value="Genomic_DNA"/>
</dbReference>
<reference evidence="3 4" key="1">
    <citation type="submission" date="2019-08" db="EMBL/GenBank/DDBJ databases">
        <title>Draft genome sequences of two oriental melons (Cucumis melo L. var makuwa).</title>
        <authorList>
            <person name="Kwon S.-Y."/>
        </authorList>
    </citation>
    <scope>NUCLEOTIDE SEQUENCE [LARGE SCALE GENOMIC DNA]</scope>
    <source>
        <strain evidence="4">cv. Chang Bougi</strain>
        <strain evidence="3">cv. SW 3</strain>
        <tissue evidence="1">Leaf</tissue>
    </source>
</reference>
<evidence type="ECO:0000313" key="1">
    <source>
        <dbReference type="EMBL" id="KAA0054022.1"/>
    </source>
</evidence>
<comment type="caution">
    <text evidence="1">The sequence shown here is derived from an EMBL/GenBank/DDBJ whole genome shotgun (WGS) entry which is preliminary data.</text>
</comment>
<dbReference type="EMBL" id="SSTD01006130">
    <property type="protein sequence ID" value="TYK20708.1"/>
    <property type="molecule type" value="Genomic_DNA"/>
</dbReference>
<evidence type="ECO:0000313" key="4">
    <source>
        <dbReference type="Proteomes" id="UP000321947"/>
    </source>
</evidence>
<dbReference type="Proteomes" id="UP000321393">
    <property type="component" value="Unassembled WGS sequence"/>
</dbReference>
<organism evidence="1 3">
    <name type="scientific">Cucumis melo var. makuwa</name>
    <name type="common">Oriental melon</name>
    <dbReference type="NCBI Taxonomy" id="1194695"/>
    <lineage>
        <taxon>Eukaryota</taxon>
        <taxon>Viridiplantae</taxon>
        <taxon>Streptophyta</taxon>
        <taxon>Embryophyta</taxon>
        <taxon>Tracheophyta</taxon>
        <taxon>Spermatophyta</taxon>
        <taxon>Magnoliopsida</taxon>
        <taxon>eudicotyledons</taxon>
        <taxon>Gunneridae</taxon>
        <taxon>Pentapetalae</taxon>
        <taxon>rosids</taxon>
        <taxon>fabids</taxon>
        <taxon>Cucurbitales</taxon>
        <taxon>Cucurbitaceae</taxon>
        <taxon>Benincaseae</taxon>
        <taxon>Cucumis</taxon>
    </lineage>
</organism>
<keyword evidence="2" id="KW-0269">Exonuclease</keyword>
<protein>
    <submittedName>
        <fullName evidence="1">Endonuclease/exonuclease/phosphatase</fullName>
    </submittedName>
</protein>
<dbReference type="AlphaFoldDB" id="A0A5A7UE05"/>
<dbReference type="GO" id="GO:0004519">
    <property type="term" value="F:endonuclease activity"/>
    <property type="evidence" value="ECO:0007669"/>
    <property type="project" value="UniProtKB-KW"/>
</dbReference>
<evidence type="ECO:0000313" key="2">
    <source>
        <dbReference type="EMBL" id="TYK20708.1"/>
    </source>
</evidence>
<sequence>MDKCSSSVVSIQKGDKFSFMQCPRNELERNQMEIIPYASIVGSLLYALTSTRPDINFAVGMLDRYQSNPGIDHWKAAKKVLRFRFCRMCGYKKVHFWLFVLHALRLQFMVYGCGTLSQDLELLTALPSR</sequence>
<dbReference type="STRING" id="1194695.A0A5A7UE05"/>
<dbReference type="OrthoDB" id="418757at2759"/>
<dbReference type="PANTHER" id="PTHR11439">
    <property type="entry name" value="GAG-POL-RELATED RETROTRANSPOSON"/>
    <property type="match status" value="1"/>
</dbReference>
<keyword evidence="2" id="KW-0378">Hydrolase</keyword>
<accession>A0A5A7UE05</accession>
<proteinExistence type="predicted"/>